<evidence type="ECO:0000313" key="2">
    <source>
        <dbReference type="EMBL" id="EZF53595.1"/>
    </source>
</evidence>
<feature type="region of interest" description="Disordered" evidence="1">
    <location>
        <begin position="70"/>
        <end position="89"/>
    </location>
</feature>
<protein>
    <submittedName>
        <fullName evidence="2">Uncharacterized protein</fullName>
    </submittedName>
</protein>
<dbReference type="HOGENOM" id="CLU_2135325_0_0_1"/>
<proteinExistence type="predicted"/>
<organism evidence="2">
    <name type="scientific">Trichophyton rubrum CBS 288.86</name>
    <dbReference type="NCBI Taxonomy" id="1215330"/>
    <lineage>
        <taxon>Eukaryota</taxon>
        <taxon>Fungi</taxon>
        <taxon>Dikarya</taxon>
        <taxon>Ascomycota</taxon>
        <taxon>Pezizomycotina</taxon>
        <taxon>Eurotiomycetes</taxon>
        <taxon>Eurotiomycetidae</taxon>
        <taxon>Onygenales</taxon>
        <taxon>Arthrodermataceae</taxon>
        <taxon>Trichophyton</taxon>
    </lineage>
</organism>
<dbReference type="AlphaFoldDB" id="A0A022W5C5"/>
<reference evidence="2" key="1">
    <citation type="submission" date="2014-02" db="EMBL/GenBank/DDBJ databases">
        <title>The Genome Sequence of Trichophyton rubrum (morphotype fischeri) CBS 288.86.</title>
        <authorList>
            <consortium name="The Broad Institute Genomics Platform"/>
            <person name="Cuomo C.A."/>
            <person name="White T.C."/>
            <person name="Graser Y."/>
            <person name="Martinez-Rossi N."/>
            <person name="Heitman J."/>
            <person name="Young S.K."/>
            <person name="Zeng Q."/>
            <person name="Gargeya S."/>
            <person name="Abouelleil A."/>
            <person name="Alvarado L."/>
            <person name="Chapman S.B."/>
            <person name="Gainer-Dewar J."/>
            <person name="Goldberg J."/>
            <person name="Griggs A."/>
            <person name="Gujja S."/>
            <person name="Hansen M."/>
            <person name="Howarth C."/>
            <person name="Imamovic A."/>
            <person name="Larimer J."/>
            <person name="Martinez D."/>
            <person name="Murphy C."/>
            <person name="Pearson M.D."/>
            <person name="Persinoti G."/>
            <person name="Poon T."/>
            <person name="Priest M."/>
            <person name="Roberts A.D."/>
            <person name="Saif S."/>
            <person name="Shea T.D."/>
            <person name="Sykes S.N."/>
            <person name="Wortman J."/>
            <person name="Nusbaum C."/>
            <person name="Birren B."/>
        </authorList>
    </citation>
    <scope>NUCLEOTIDE SEQUENCE [LARGE SCALE GENOMIC DNA]</scope>
    <source>
        <strain evidence="2">CBS 288.86</strain>
    </source>
</reference>
<sequence length="113" mass="12340">MVIFSNFCHLPKRSNEHKAALNGTNSSIFIRAISIPDAFVFLLGFEALGKESGTGLLRLLTPRSPGTFNISNPVASPKTRGNKTESSPSCLRTTICRYTSRPDSKPSLLLLME</sequence>
<gene>
    <name evidence="2" type="ORF">H103_03473</name>
</gene>
<dbReference type="EMBL" id="KK207813">
    <property type="protein sequence ID" value="EZF53595.1"/>
    <property type="molecule type" value="Genomic_DNA"/>
</dbReference>
<accession>A0A022W5C5</accession>
<name>A0A022W5C5_TRIRU</name>
<evidence type="ECO:0000256" key="1">
    <source>
        <dbReference type="SAM" id="MobiDB-lite"/>
    </source>
</evidence>
<dbReference type="Proteomes" id="UP000023758">
    <property type="component" value="Unassembled WGS sequence"/>
</dbReference>